<comment type="subunit">
    <text evidence="5">Heterodimer of a catalytic subunit and an accessory subunit.</text>
</comment>
<dbReference type="GO" id="GO:0046872">
    <property type="term" value="F:metal ion binding"/>
    <property type="evidence" value="ECO:0007669"/>
    <property type="project" value="UniProtKB-KW"/>
</dbReference>
<dbReference type="InterPro" id="IPR050852">
    <property type="entry name" value="Queuine_tRNA-ribosyltrfase"/>
</dbReference>
<evidence type="ECO:0000259" key="7">
    <source>
        <dbReference type="Pfam" id="PF01702"/>
    </source>
</evidence>
<comment type="function">
    <text evidence="5">Non-catalytic subunit of the queuine tRNA-ribosyltransferase (TGT) that catalyzes the base-exchange of a guanine (G) residue with queuine (Q) at position 34 (anticodon wobble position) in tRNAs with GU(N) anticodons (tRNA-Asp, -Asn, -His and -Tyr), resulting in the hypermodified nucleoside queuosine (7-(((4,5-cis-dihydroxy-2-cyclopenten-1-yl)amino)methyl)-7-deazaguanosine).</text>
</comment>
<evidence type="ECO:0000313" key="8">
    <source>
        <dbReference type="EMBL" id="KAG9255282.1"/>
    </source>
</evidence>
<feature type="binding site" evidence="5">
    <location>
        <position position="348"/>
    </location>
    <ligand>
        <name>Zn(2+)</name>
        <dbReference type="ChEBI" id="CHEBI:29105"/>
    </ligand>
</feature>
<dbReference type="OrthoDB" id="27601at2759"/>
<dbReference type="Proteomes" id="UP000887229">
    <property type="component" value="Unassembled WGS sequence"/>
</dbReference>
<accession>A0A9P8CQG4</accession>
<dbReference type="PANTHER" id="PTHR46064">
    <property type="entry name" value="QUEUINE TRNA-RIBOSYLTRANSFERASE ACCESSORY SUBUNIT 2"/>
    <property type="match status" value="1"/>
</dbReference>
<feature type="domain" description="tRNA-guanine(15) transglycosylase-like" evidence="7">
    <location>
        <begin position="33"/>
        <end position="406"/>
    </location>
</feature>
<dbReference type="RefSeq" id="XP_046119206.1">
    <property type="nucleotide sequence ID" value="XM_046266439.1"/>
</dbReference>
<feature type="region of interest" description="Disordered" evidence="6">
    <location>
        <begin position="1"/>
        <end position="25"/>
    </location>
</feature>
<protein>
    <recommendedName>
        <fullName evidence="5">Queuine tRNA-ribosyltransferase accessory subunit 2</fullName>
    </recommendedName>
    <alternativeName>
        <fullName evidence="5">Queuine tRNA-ribosyltransferase domain-containing protein 1</fullName>
    </alternativeName>
</protein>
<dbReference type="AlphaFoldDB" id="A0A9P8CQG4"/>
<evidence type="ECO:0000256" key="5">
    <source>
        <dbReference type="HAMAP-Rule" id="MF_03043"/>
    </source>
</evidence>
<dbReference type="Pfam" id="PF01702">
    <property type="entry name" value="TGT"/>
    <property type="match status" value="1"/>
</dbReference>
<evidence type="ECO:0000256" key="3">
    <source>
        <dbReference type="ARBA" id="ARBA00022723"/>
    </source>
</evidence>
<feature type="binding site" evidence="5">
    <location>
        <position position="374"/>
    </location>
    <ligand>
        <name>Zn(2+)</name>
        <dbReference type="ChEBI" id="CHEBI:29105"/>
    </ligand>
</feature>
<keyword evidence="1 5" id="KW-0963">Cytoplasm</keyword>
<evidence type="ECO:0000313" key="9">
    <source>
        <dbReference type="Proteomes" id="UP000887229"/>
    </source>
</evidence>
<dbReference type="GO" id="GO:0008479">
    <property type="term" value="F:tRNA-guanosine(34) queuine transglycosylase activity"/>
    <property type="evidence" value="ECO:0007669"/>
    <property type="project" value="UniProtKB-UniRule"/>
</dbReference>
<dbReference type="HAMAP" id="MF_03043">
    <property type="entry name" value="QTRT2"/>
    <property type="match status" value="1"/>
</dbReference>
<keyword evidence="4 5" id="KW-0862">Zinc</keyword>
<dbReference type="SUPFAM" id="SSF51713">
    <property type="entry name" value="tRNA-guanine transglycosylase"/>
    <property type="match status" value="1"/>
</dbReference>
<comment type="similarity">
    <text evidence="5">Belongs to the queuine tRNA-ribosyltransferase family. QTRT2 subfamily.</text>
</comment>
<organism evidence="8 9">
    <name type="scientific">Emericellopsis atlantica</name>
    <dbReference type="NCBI Taxonomy" id="2614577"/>
    <lineage>
        <taxon>Eukaryota</taxon>
        <taxon>Fungi</taxon>
        <taxon>Dikarya</taxon>
        <taxon>Ascomycota</taxon>
        <taxon>Pezizomycotina</taxon>
        <taxon>Sordariomycetes</taxon>
        <taxon>Hypocreomycetidae</taxon>
        <taxon>Hypocreales</taxon>
        <taxon>Bionectriaceae</taxon>
        <taxon>Emericellopsis</taxon>
    </lineage>
</organism>
<dbReference type="InterPro" id="IPR036511">
    <property type="entry name" value="TGT-like_sf"/>
</dbReference>
<proteinExistence type="inferred from homology"/>
<dbReference type="InterPro" id="IPR002616">
    <property type="entry name" value="tRNA_ribo_trans-like"/>
</dbReference>
<dbReference type="GO" id="GO:0005737">
    <property type="term" value="C:cytoplasm"/>
    <property type="evidence" value="ECO:0007669"/>
    <property type="project" value="UniProtKB-SubCell"/>
</dbReference>
<keyword evidence="2 5" id="KW-0819">tRNA processing</keyword>
<feature type="binding site" evidence="5">
    <location>
        <position position="343"/>
    </location>
    <ligand>
        <name>Zn(2+)</name>
        <dbReference type="ChEBI" id="CHEBI:29105"/>
    </ligand>
</feature>
<name>A0A9P8CQG4_9HYPO</name>
<comment type="subcellular location">
    <subcellularLocation>
        <location evidence="5">Cytoplasm</location>
    </subcellularLocation>
</comment>
<dbReference type="GeneID" id="70297342"/>
<sequence length="452" mass="49345">MSNSNDSAPNGASKPTFTIGTTLPSDATDELCPRLGTLQLPGRRTIETPNFTAVTSRGVIPHLTPEVVSKYTSFSSAYIALEDFLEKKDHAILKMPTTDRPLHAFTSFPAHIPTIVAARRCPSVLAPAGNTAKNISIFTSTGFSTITVPKFAATVAHIRPDIVIALADLLHISLDPSLKKKIRMADRTESWMDEFLELVNADVRESAGIKVFAPILPIDHTTQWAYINHLNEDLSGDLAGLAIYDVNILPDLQLYKNLTSLPKLSLDLPKTPHDVLRQVALGVDLVLASFVNVISDAGIAFSFTLPTDGDISMDGDIGAIMPLGIDMSETAHATSLEPLLADCACYTCTKHHRAYVNHLLHAKEMLGWNLLQIHNHHVLSVFFSSIRAAIGRGTFEAAREAFGRAWDVDFPQGMGERPRARGYHFKSEVSQEKYNKPGWKGLESGQGVMADV</sequence>
<dbReference type="EMBL" id="MU251251">
    <property type="protein sequence ID" value="KAG9255282.1"/>
    <property type="molecule type" value="Genomic_DNA"/>
</dbReference>
<keyword evidence="3 5" id="KW-0479">Metal-binding</keyword>
<dbReference type="NCBIfam" id="TIGR00449">
    <property type="entry name" value="tgt_general"/>
    <property type="match status" value="1"/>
</dbReference>
<evidence type="ECO:0000256" key="1">
    <source>
        <dbReference type="ARBA" id="ARBA00022490"/>
    </source>
</evidence>
<comment type="caution">
    <text evidence="8">The sequence shown here is derived from an EMBL/GenBank/DDBJ whole genome shotgun (WGS) entry which is preliminary data.</text>
</comment>
<feature type="binding site" evidence="5">
    <location>
        <position position="345"/>
    </location>
    <ligand>
        <name>Zn(2+)</name>
        <dbReference type="ChEBI" id="CHEBI:29105"/>
    </ligand>
</feature>
<dbReference type="InterPro" id="IPR028592">
    <property type="entry name" value="QTRTD1"/>
</dbReference>
<dbReference type="GO" id="GO:0006400">
    <property type="term" value="P:tRNA modification"/>
    <property type="evidence" value="ECO:0007669"/>
    <property type="project" value="InterPro"/>
</dbReference>
<evidence type="ECO:0000256" key="4">
    <source>
        <dbReference type="ARBA" id="ARBA00022833"/>
    </source>
</evidence>
<keyword evidence="9" id="KW-1185">Reference proteome</keyword>
<dbReference type="PANTHER" id="PTHR46064:SF1">
    <property type="entry name" value="QUEUINE TRNA-RIBOSYLTRANSFERASE ACCESSORY SUBUNIT 2"/>
    <property type="match status" value="1"/>
</dbReference>
<evidence type="ECO:0000256" key="2">
    <source>
        <dbReference type="ARBA" id="ARBA00022694"/>
    </source>
</evidence>
<gene>
    <name evidence="8" type="ORF">F5Z01DRAFT_705642</name>
</gene>
<evidence type="ECO:0000256" key="6">
    <source>
        <dbReference type="SAM" id="MobiDB-lite"/>
    </source>
</evidence>
<comment type="cofactor">
    <cofactor evidence="5">
        <name>Zn(2+)</name>
        <dbReference type="ChEBI" id="CHEBI:29105"/>
    </cofactor>
    <text evidence="5">Binds 1 zinc ion per subunit.</text>
</comment>
<reference evidence="8" key="1">
    <citation type="journal article" date="2021" name="IMA Fungus">
        <title>Genomic characterization of three marine fungi, including Emericellopsis atlantica sp. nov. with signatures of a generalist lifestyle and marine biomass degradation.</title>
        <authorList>
            <person name="Hagestad O.C."/>
            <person name="Hou L."/>
            <person name="Andersen J.H."/>
            <person name="Hansen E.H."/>
            <person name="Altermark B."/>
            <person name="Li C."/>
            <person name="Kuhnert E."/>
            <person name="Cox R.J."/>
            <person name="Crous P.W."/>
            <person name="Spatafora J.W."/>
            <person name="Lail K."/>
            <person name="Amirebrahimi M."/>
            <person name="Lipzen A."/>
            <person name="Pangilinan J."/>
            <person name="Andreopoulos W."/>
            <person name="Hayes R.D."/>
            <person name="Ng V."/>
            <person name="Grigoriev I.V."/>
            <person name="Jackson S.A."/>
            <person name="Sutton T.D.S."/>
            <person name="Dobson A.D.W."/>
            <person name="Rama T."/>
        </authorList>
    </citation>
    <scope>NUCLEOTIDE SEQUENCE</scope>
    <source>
        <strain evidence="8">TS7</strain>
    </source>
</reference>
<dbReference type="Gene3D" id="3.20.20.105">
    <property type="entry name" value="Queuine tRNA-ribosyltransferase-like"/>
    <property type="match status" value="1"/>
</dbReference>